<accession>A0A1T0CEC0</accession>
<reference evidence="3 4" key="1">
    <citation type="submission" date="2017-02" db="EMBL/GenBank/DDBJ databases">
        <title>Draft genome sequence of Moraxella lincolnii CCUG 9405T type strain.</title>
        <authorList>
            <person name="Salva-Serra F."/>
            <person name="Engstrom-Jakobsson H."/>
            <person name="Thorell K."/>
            <person name="Jaen-Luchoro D."/>
            <person name="Gonzales-Siles L."/>
            <person name="Karlsson R."/>
            <person name="Yazdan S."/>
            <person name="Boulund F."/>
            <person name="Johnning A."/>
            <person name="Engstrand L."/>
            <person name="Kristiansson E."/>
            <person name="Moore E."/>
        </authorList>
    </citation>
    <scope>NUCLEOTIDE SEQUENCE [LARGE SCALE GENOMIC DNA]</scope>
    <source>
        <strain evidence="3 4">CCUG 9405</strain>
    </source>
</reference>
<sequence>MNDIPDSNQPANIGKVVCVGRNYVAHAQELGNDVPDTPMLFIKPASTVQYLSDDGRINAVFDDVPRQRSYAVHYETELCVQMAQDVYHADVKQVCDGLQNGLLAGVTVGLDLTLRELQTELKAIGYPWERAKCFMGSCVLGDWLPMGLGECTDDFSQLTYQLWIDDVLTQQGNPSLMIFDLPRLISDASHAFGLQSGDVLMTGTPSGVGVLKKGQRLKMVLQDESYFADVV</sequence>
<evidence type="ECO:0000313" key="4">
    <source>
        <dbReference type="Proteomes" id="UP000191094"/>
    </source>
</evidence>
<evidence type="ECO:0000259" key="2">
    <source>
        <dbReference type="Pfam" id="PF01557"/>
    </source>
</evidence>
<dbReference type="SUPFAM" id="SSF56529">
    <property type="entry name" value="FAH"/>
    <property type="match status" value="1"/>
</dbReference>
<evidence type="ECO:0000256" key="1">
    <source>
        <dbReference type="ARBA" id="ARBA00022723"/>
    </source>
</evidence>
<dbReference type="OrthoDB" id="9805307at2"/>
<gene>
    <name evidence="3" type="ORF">B0682_06030</name>
</gene>
<keyword evidence="4" id="KW-1185">Reference proteome</keyword>
<dbReference type="Gene3D" id="3.90.850.10">
    <property type="entry name" value="Fumarylacetoacetase-like, C-terminal domain"/>
    <property type="match status" value="1"/>
</dbReference>
<dbReference type="InterPro" id="IPR011234">
    <property type="entry name" value="Fumarylacetoacetase-like_C"/>
</dbReference>
<keyword evidence="1" id="KW-0479">Metal-binding</keyword>
<dbReference type="RefSeq" id="WP_078307418.1">
    <property type="nucleotide sequence ID" value="NZ_CP147511.1"/>
</dbReference>
<dbReference type="PANTHER" id="PTHR11820">
    <property type="entry name" value="ACYLPYRUVASE"/>
    <property type="match status" value="1"/>
</dbReference>
<proteinExistence type="predicted"/>
<name>A0A1T0CEC0_9GAMM</name>
<dbReference type="STRING" id="90241.B0682_06030"/>
<dbReference type="Pfam" id="PF01557">
    <property type="entry name" value="FAA_hydrolase"/>
    <property type="match status" value="1"/>
</dbReference>
<dbReference type="Proteomes" id="UP000191094">
    <property type="component" value="Unassembled WGS sequence"/>
</dbReference>
<dbReference type="PANTHER" id="PTHR11820:SF7">
    <property type="entry name" value="ACYLPYRUVASE FAHD1, MITOCHONDRIAL"/>
    <property type="match status" value="1"/>
</dbReference>
<comment type="caution">
    <text evidence="3">The sequence shown here is derived from an EMBL/GenBank/DDBJ whole genome shotgun (WGS) entry which is preliminary data.</text>
</comment>
<feature type="domain" description="Fumarylacetoacetase-like C-terminal" evidence="2">
    <location>
        <begin position="15"/>
        <end position="215"/>
    </location>
</feature>
<dbReference type="GO" id="GO:0018773">
    <property type="term" value="F:acetylpyruvate hydrolase activity"/>
    <property type="evidence" value="ECO:0007669"/>
    <property type="project" value="TreeGrafter"/>
</dbReference>
<protein>
    <recommendedName>
        <fullName evidence="2">Fumarylacetoacetase-like C-terminal domain-containing protein</fullName>
    </recommendedName>
</protein>
<dbReference type="GO" id="GO:0046872">
    <property type="term" value="F:metal ion binding"/>
    <property type="evidence" value="ECO:0007669"/>
    <property type="project" value="UniProtKB-KW"/>
</dbReference>
<dbReference type="AlphaFoldDB" id="A0A1T0CEC0"/>
<dbReference type="InterPro" id="IPR036663">
    <property type="entry name" value="Fumarylacetoacetase_C_sf"/>
</dbReference>
<evidence type="ECO:0000313" key="3">
    <source>
        <dbReference type="EMBL" id="OOS20690.1"/>
    </source>
</evidence>
<dbReference type="EMBL" id="MUYT01000007">
    <property type="protein sequence ID" value="OOS20690.1"/>
    <property type="molecule type" value="Genomic_DNA"/>
</dbReference>
<organism evidence="3 4">
    <name type="scientific">Lwoffella lincolnii</name>
    <dbReference type="NCBI Taxonomy" id="90241"/>
    <lineage>
        <taxon>Bacteria</taxon>
        <taxon>Pseudomonadati</taxon>
        <taxon>Pseudomonadota</taxon>
        <taxon>Gammaproteobacteria</taxon>
        <taxon>Moraxellales</taxon>
        <taxon>Moraxellaceae</taxon>
        <taxon>Lwoffella</taxon>
    </lineage>
</organism>